<name>R7QHQ7_CHOCR</name>
<evidence type="ECO:0000313" key="1">
    <source>
        <dbReference type="EMBL" id="CDF36955.1"/>
    </source>
</evidence>
<reference evidence="2" key="1">
    <citation type="journal article" date="2013" name="Proc. Natl. Acad. Sci. U.S.A.">
        <title>Genome structure and metabolic features in the red seaweed Chondrus crispus shed light on evolution of the Archaeplastida.</title>
        <authorList>
            <person name="Collen J."/>
            <person name="Porcel B."/>
            <person name="Carre W."/>
            <person name="Ball S.G."/>
            <person name="Chaparro C."/>
            <person name="Tonon T."/>
            <person name="Barbeyron T."/>
            <person name="Michel G."/>
            <person name="Noel B."/>
            <person name="Valentin K."/>
            <person name="Elias M."/>
            <person name="Artiguenave F."/>
            <person name="Arun A."/>
            <person name="Aury J.M."/>
            <person name="Barbosa-Neto J.F."/>
            <person name="Bothwell J.H."/>
            <person name="Bouget F.Y."/>
            <person name="Brillet L."/>
            <person name="Cabello-Hurtado F."/>
            <person name="Capella-Gutierrez S."/>
            <person name="Charrier B."/>
            <person name="Cladiere L."/>
            <person name="Cock J.M."/>
            <person name="Coelho S.M."/>
            <person name="Colleoni C."/>
            <person name="Czjzek M."/>
            <person name="Da Silva C."/>
            <person name="Delage L."/>
            <person name="Denoeud F."/>
            <person name="Deschamps P."/>
            <person name="Dittami S.M."/>
            <person name="Gabaldon T."/>
            <person name="Gachon C.M."/>
            <person name="Groisillier A."/>
            <person name="Herve C."/>
            <person name="Jabbari K."/>
            <person name="Katinka M."/>
            <person name="Kloareg B."/>
            <person name="Kowalczyk N."/>
            <person name="Labadie K."/>
            <person name="Leblanc C."/>
            <person name="Lopez P.J."/>
            <person name="McLachlan D.H."/>
            <person name="Meslet-Cladiere L."/>
            <person name="Moustafa A."/>
            <person name="Nehr Z."/>
            <person name="Nyvall Collen P."/>
            <person name="Panaud O."/>
            <person name="Partensky F."/>
            <person name="Poulain J."/>
            <person name="Rensing S.A."/>
            <person name="Rousvoal S."/>
            <person name="Samson G."/>
            <person name="Symeonidi A."/>
            <person name="Weissenbach J."/>
            <person name="Zambounis A."/>
            <person name="Wincker P."/>
            <person name="Boyen C."/>
        </authorList>
    </citation>
    <scope>NUCLEOTIDE SEQUENCE [LARGE SCALE GENOMIC DNA]</scope>
    <source>
        <strain evidence="2">cv. Stackhouse</strain>
    </source>
</reference>
<dbReference type="RefSeq" id="XP_005716774.1">
    <property type="nucleotide sequence ID" value="XM_005716717.1"/>
</dbReference>
<gene>
    <name evidence="1" type="ORF">CHC_T00004948001</name>
</gene>
<dbReference type="GeneID" id="17324488"/>
<evidence type="ECO:0000313" key="2">
    <source>
        <dbReference type="Proteomes" id="UP000012073"/>
    </source>
</evidence>
<keyword evidence="2" id="KW-1185">Reference proteome</keyword>
<sequence length="93" mass="9860">MVPSETLLSAEDFPGSEKLIANPLSCGGTLVNNGSSLSHGSGRPYQPERTSLGVPVWYEGTVLRCPASAATHLSFIVMRRKKSSGRNSTQLGI</sequence>
<proteinExistence type="predicted"/>
<dbReference type="EMBL" id="HG001808">
    <property type="protein sequence ID" value="CDF36955.1"/>
    <property type="molecule type" value="Genomic_DNA"/>
</dbReference>
<accession>R7QHQ7</accession>
<dbReference type="AlphaFoldDB" id="R7QHQ7"/>
<protein>
    <submittedName>
        <fullName evidence="1">Uncharacterized protein</fullName>
    </submittedName>
</protein>
<dbReference type="Gramene" id="CDF36955">
    <property type="protein sequence ID" value="CDF36955"/>
    <property type="gene ID" value="CHC_T00004948001"/>
</dbReference>
<dbReference type="Proteomes" id="UP000012073">
    <property type="component" value="Unassembled WGS sequence"/>
</dbReference>
<organism evidence="1 2">
    <name type="scientific">Chondrus crispus</name>
    <name type="common">Carrageen Irish moss</name>
    <name type="synonym">Polymorpha crispa</name>
    <dbReference type="NCBI Taxonomy" id="2769"/>
    <lineage>
        <taxon>Eukaryota</taxon>
        <taxon>Rhodophyta</taxon>
        <taxon>Florideophyceae</taxon>
        <taxon>Rhodymeniophycidae</taxon>
        <taxon>Gigartinales</taxon>
        <taxon>Gigartinaceae</taxon>
        <taxon>Chondrus</taxon>
    </lineage>
</organism>
<dbReference type="KEGG" id="ccp:CHC_T00004948001"/>